<dbReference type="RefSeq" id="WP_279529006.1">
    <property type="nucleotide sequence ID" value="NZ_CP122312.1"/>
</dbReference>
<dbReference type="AlphaFoldDB" id="A0ABD5Z1K4"/>
<evidence type="ECO:0008006" key="4">
    <source>
        <dbReference type="Google" id="ProtNLM"/>
    </source>
</evidence>
<gene>
    <name evidence="2" type="ORF">ACFQJ9_06460</name>
</gene>
<keyword evidence="3" id="KW-1185">Reference proteome</keyword>
<evidence type="ECO:0000256" key="1">
    <source>
        <dbReference type="SAM" id="MobiDB-lite"/>
    </source>
</evidence>
<feature type="region of interest" description="Disordered" evidence="1">
    <location>
        <begin position="35"/>
        <end position="82"/>
    </location>
</feature>
<evidence type="ECO:0000313" key="3">
    <source>
        <dbReference type="Proteomes" id="UP001596447"/>
    </source>
</evidence>
<protein>
    <recommendedName>
        <fullName evidence="4">Secreted protein</fullName>
    </recommendedName>
</protein>
<evidence type="ECO:0000313" key="2">
    <source>
        <dbReference type="EMBL" id="MFC7199059.1"/>
    </source>
</evidence>
<dbReference type="EMBL" id="JBHTAR010000011">
    <property type="protein sequence ID" value="MFC7199059.1"/>
    <property type="molecule type" value="Genomic_DNA"/>
</dbReference>
<reference evidence="2 3" key="1">
    <citation type="journal article" date="2019" name="Int. J. Syst. Evol. Microbiol.">
        <title>The Global Catalogue of Microorganisms (GCM) 10K type strain sequencing project: providing services to taxonomists for standard genome sequencing and annotation.</title>
        <authorList>
            <consortium name="The Broad Institute Genomics Platform"/>
            <consortium name="The Broad Institute Genome Sequencing Center for Infectious Disease"/>
            <person name="Wu L."/>
            <person name="Ma J."/>
        </authorList>
    </citation>
    <scope>NUCLEOTIDE SEQUENCE [LARGE SCALE GENOMIC DNA]</scope>
    <source>
        <strain evidence="2 3">XZGYJ-43</strain>
    </source>
</reference>
<name>A0ABD5Z1K4_9EURY</name>
<dbReference type="Proteomes" id="UP001596447">
    <property type="component" value="Unassembled WGS sequence"/>
</dbReference>
<comment type="caution">
    <text evidence="2">The sequence shown here is derived from an EMBL/GenBank/DDBJ whole genome shotgun (WGS) entry which is preliminary data.</text>
</comment>
<organism evidence="2 3">
    <name type="scientific">Halospeciosus flavus</name>
    <dbReference type="NCBI Taxonomy" id="3032283"/>
    <lineage>
        <taxon>Archaea</taxon>
        <taxon>Methanobacteriati</taxon>
        <taxon>Methanobacteriota</taxon>
        <taxon>Stenosarchaea group</taxon>
        <taxon>Halobacteria</taxon>
        <taxon>Halobacteriales</taxon>
        <taxon>Halobacteriaceae</taxon>
        <taxon>Halospeciosus</taxon>
    </lineage>
</organism>
<accession>A0ABD5Z1K4</accession>
<proteinExistence type="predicted"/>
<sequence length="82" mass="8305">MKKLAIALVVAMSLTGLTGVAAAGHGAQSQDCAKGHLNPAGAGHDDVDTGIYPGPDDCSDKSLDDSTVLPDSVPYDQPIIDD</sequence>